<feature type="domain" description="AB hydrolase-1" evidence="2">
    <location>
        <begin position="21"/>
        <end position="255"/>
    </location>
</feature>
<dbReference type="GO" id="GO:0016020">
    <property type="term" value="C:membrane"/>
    <property type="evidence" value="ECO:0007669"/>
    <property type="project" value="TreeGrafter"/>
</dbReference>
<dbReference type="InterPro" id="IPR000073">
    <property type="entry name" value="AB_hydrolase_1"/>
</dbReference>
<organism evidence="3 5">
    <name type="scientific">Legionella micdadei</name>
    <name type="common">Tatlockia micdadei</name>
    <dbReference type="NCBI Taxonomy" id="451"/>
    <lineage>
        <taxon>Bacteria</taxon>
        <taxon>Pseudomonadati</taxon>
        <taxon>Pseudomonadota</taxon>
        <taxon>Gammaproteobacteria</taxon>
        <taxon>Legionellales</taxon>
        <taxon>Legionellaceae</taxon>
        <taxon>Legionella</taxon>
    </lineage>
</organism>
<dbReference type="Gene3D" id="3.40.50.1820">
    <property type="entry name" value="alpha/beta hydrolase"/>
    <property type="match status" value="1"/>
</dbReference>
<dbReference type="Proteomes" id="UP000182998">
    <property type="component" value="Unassembled WGS sequence"/>
</dbReference>
<dbReference type="GO" id="GO:0016787">
    <property type="term" value="F:hydrolase activity"/>
    <property type="evidence" value="ECO:0007669"/>
    <property type="project" value="UniProtKB-KW"/>
</dbReference>
<protein>
    <submittedName>
        <fullName evidence="3">AB hydrolase superfamily protein yisY</fullName>
        <ecNumber evidence="3">3.-.-.-</ecNumber>
    </submittedName>
    <submittedName>
        <fullName evidence="4">Pimeloyl-ACP methyl ester carboxylesterase</fullName>
    </submittedName>
</protein>
<dbReference type="InterPro" id="IPR000639">
    <property type="entry name" value="Epox_hydrolase-like"/>
</dbReference>
<evidence type="ECO:0000256" key="1">
    <source>
        <dbReference type="ARBA" id="ARBA00022801"/>
    </source>
</evidence>
<dbReference type="KEGG" id="tmc:LMI_2429"/>
<sequence length="272" mass="31047">MGYVQVDACTRVFVQDWGSGKPIVFISGWPFDHRCYEYQFTQIPKHGYRCVGIDMRGYGKSDKPWGDYNYNVFADDILKVLRHLDLDNVTLVGHSMGGAIAINYCVRHHNERVSGLVLLGAAAPIWTQRPDFPHGLTIDQCNELLELCYSDRAQLLENFGKIFFHKEDAVSPKFADWMQNMGMEASPYATAECIIALRDTDQRKNLEKVKVPTAIFHAPGDKVCPFGLAEAMNKGIKNSKIIRFENSGHGLFYDEWKKCNEELMKFVDELHK</sequence>
<reference evidence="4 6" key="3">
    <citation type="submission" date="2016-10" db="EMBL/GenBank/DDBJ databases">
        <authorList>
            <person name="Varghese N."/>
            <person name="Submissions S."/>
        </authorList>
    </citation>
    <scope>NUCLEOTIDE SEQUENCE [LARGE SCALE GENOMIC DNA]</scope>
    <source>
        <strain evidence="4 6">ATCC 33218</strain>
    </source>
</reference>
<dbReference type="PANTHER" id="PTHR43798">
    <property type="entry name" value="MONOACYLGLYCEROL LIPASE"/>
    <property type="match status" value="1"/>
</dbReference>
<dbReference type="SUPFAM" id="SSF53474">
    <property type="entry name" value="alpha/beta-Hydrolases"/>
    <property type="match status" value="1"/>
</dbReference>
<evidence type="ECO:0000259" key="2">
    <source>
        <dbReference type="Pfam" id="PF00561"/>
    </source>
</evidence>
<dbReference type="OrthoDB" id="9779853at2"/>
<evidence type="ECO:0000313" key="4">
    <source>
        <dbReference type="EMBL" id="SCY20651.1"/>
    </source>
</evidence>
<name>A0A098GGV9_LEGMI</name>
<proteinExistence type="predicted"/>
<dbReference type="Pfam" id="PF00561">
    <property type="entry name" value="Abhydrolase_1"/>
    <property type="match status" value="1"/>
</dbReference>
<evidence type="ECO:0000313" key="3">
    <source>
        <dbReference type="EMBL" id="CEG61694.1"/>
    </source>
</evidence>
<dbReference type="Proteomes" id="UP000032414">
    <property type="component" value="Chromosome I"/>
</dbReference>
<gene>
    <name evidence="3" type="primary">yisY</name>
    <name evidence="3" type="ORF">LMI_2429</name>
    <name evidence="4" type="ORF">SAMN02982997_01070</name>
</gene>
<dbReference type="InterPro" id="IPR050266">
    <property type="entry name" value="AB_hydrolase_sf"/>
</dbReference>
<dbReference type="AlphaFoldDB" id="A0A098GGV9"/>
<reference evidence="3" key="1">
    <citation type="submission" date="2014-09" db="EMBL/GenBank/DDBJ databases">
        <authorList>
            <person name="GOMEZ-VALERO Laura"/>
        </authorList>
    </citation>
    <scope>NUCLEOTIDE SEQUENCE</scope>
    <source>
        <strain evidence="3">ATCC33218</strain>
    </source>
</reference>
<dbReference type="HOGENOM" id="CLU_020336_12_3_6"/>
<keyword evidence="1 3" id="KW-0378">Hydrolase</keyword>
<dbReference type="InterPro" id="IPR029058">
    <property type="entry name" value="AB_hydrolase_fold"/>
</dbReference>
<evidence type="ECO:0000313" key="6">
    <source>
        <dbReference type="Proteomes" id="UP000182998"/>
    </source>
</evidence>
<dbReference type="PRINTS" id="PR00412">
    <property type="entry name" value="EPOXHYDRLASE"/>
</dbReference>
<dbReference type="EMBL" id="FMVN01000005">
    <property type="protein sequence ID" value="SCY20651.1"/>
    <property type="molecule type" value="Genomic_DNA"/>
</dbReference>
<dbReference type="EC" id="3.-.-.-" evidence="3"/>
<accession>A0A098GGV9</accession>
<evidence type="ECO:0000313" key="5">
    <source>
        <dbReference type="Proteomes" id="UP000032414"/>
    </source>
</evidence>
<dbReference type="STRING" id="451.B6N58_04040"/>
<dbReference type="PRINTS" id="PR00111">
    <property type="entry name" value="ABHYDROLASE"/>
</dbReference>
<dbReference type="PANTHER" id="PTHR43798:SF31">
    <property type="entry name" value="AB HYDROLASE SUPERFAMILY PROTEIN YCLE"/>
    <property type="match status" value="1"/>
</dbReference>
<dbReference type="EMBL" id="LN614830">
    <property type="protein sequence ID" value="CEG61694.1"/>
    <property type="molecule type" value="Genomic_DNA"/>
</dbReference>
<dbReference type="RefSeq" id="WP_045099888.1">
    <property type="nucleotide sequence ID" value="NZ_CP020614.1"/>
</dbReference>
<reference evidence="5" key="2">
    <citation type="submission" date="2014-09" db="EMBL/GenBank/DDBJ databases">
        <authorList>
            <person name="Gomez-Valero L."/>
        </authorList>
    </citation>
    <scope>NUCLEOTIDE SEQUENCE [LARGE SCALE GENOMIC DNA]</scope>
    <source>
        <strain evidence="5">ATCC33218</strain>
    </source>
</reference>
<dbReference type="PATRIC" id="fig|451.8.peg.2830"/>
<keyword evidence="6" id="KW-1185">Reference proteome</keyword>